<evidence type="ECO:0000313" key="1">
    <source>
        <dbReference type="EMBL" id="GJD44779.1"/>
    </source>
</evidence>
<name>A0ABQ4QJ60_9HYPH</name>
<organism evidence="1 2">
    <name type="scientific">Methylobacterium cerastii</name>
    <dbReference type="NCBI Taxonomy" id="932741"/>
    <lineage>
        <taxon>Bacteria</taxon>
        <taxon>Pseudomonadati</taxon>
        <taxon>Pseudomonadota</taxon>
        <taxon>Alphaproteobacteria</taxon>
        <taxon>Hyphomicrobiales</taxon>
        <taxon>Methylobacteriaceae</taxon>
        <taxon>Methylobacterium</taxon>
    </lineage>
</organism>
<keyword evidence="2" id="KW-1185">Reference proteome</keyword>
<sequence length="82" mass="8285">MTSRSVKVRVTGAVSGVGEPVVIACSIRACDATVSAASTGASLVPVIVKVMSFDVPSDDLTVNTSDLISPAARYCTLALATL</sequence>
<proteinExistence type="predicted"/>
<gene>
    <name evidence="1" type="ORF">AFCDBAGC_2646</name>
</gene>
<evidence type="ECO:0000313" key="2">
    <source>
        <dbReference type="Proteomes" id="UP001055117"/>
    </source>
</evidence>
<reference evidence="1 2" key="1">
    <citation type="journal article" date="2021" name="Front. Microbiol.">
        <title>Comprehensive Comparative Genomics and Phenotyping of Methylobacterium Species.</title>
        <authorList>
            <person name="Alessa O."/>
            <person name="Ogura Y."/>
            <person name="Fujitani Y."/>
            <person name="Takami H."/>
            <person name="Hayashi T."/>
            <person name="Sahin N."/>
            <person name="Tani A."/>
        </authorList>
    </citation>
    <scope>NUCLEOTIDE SEQUENCE [LARGE SCALE GENOMIC DNA]</scope>
    <source>
        <strain evidence="1 2">DSM 23679</strain>
    </source>
</reference>
<comment type="caution">
    <text evidence="1">The sequence shown here is derived from an EMBL/GenBank/DDBJ whole genome shotgun (WGS) entry which is preliminary data.</text>
</comment>
<dbReference type="EMBL" id="BPQG01000037">
    <property type="protein sequence ID" value="GJD44779.1"/>
    <property type="molecule type" value="Genomic_DNA"/>
</dbReference>
<dbReference type="Proteomes" id="UP001055117">
    <property type="component" value="Unassembled WGS sequence"/>
</dbReference>
<protein>
    <submittedName>
        <fullName evidence="1">Uncharacterized protein</fullName>
    </submittedName>
</protein>
<accession>A0ABQ4QJ60</accession>